<dbReference type="Proteomes" id="UP001329825">
    <property type="component" value="Chromosome 11"/>
</dbReference>
<feature type="compositionally biased region" description="Pro residues" evidence="1">
    <location>
        <begin position="373"/>
        <end position="385"/>
    </location>
</feature>
<dbReference type="RefSeq" id="XP_062795326.1">
    <property type="nucleotide sequence ID" value="XM_062939275.1"/>
</dbReference>
<feature type="compositionally biased region" description="Polar residues" evidence="1">
    <location>
        <begin position="294"/>
        <end position="305"/>
    </location>
</feature>
<dbReference type="SUPFAM" id="SSF47459">
    <property type="entry name" value="HLH, helix-loop-helix DNA-binding domain"/>
    <property type="match status" value="1"/>
</dbReference>
<accession>A0ABZ1DD11</accession>
<keyword evidence="4" id="KW-1185">Reference proteome</keyword>
<feature type="region of interest" description="Disordered" evidence="1">
    <location>
        <begin position="495"/>
        <end position="533"/>
    </location>
</feature>
<feature type="compositionally biased region" description="Low complexity" evidence="1">
    <location>
        <begin position="97"/>
        <end position="111"/>
    </location>
</feature>
<evidence type="ECO:0000313" key="3">
    <source>
        <dbReference type="EMBL" id="WRT70587.1"/>
    </source>
</evidence>
<dbReference type="InterPro" id="IPR011598">
    <property type="entry name" value="bHLH_dom"/>
</dbReference>
<gene>
    <name evidence="3" type="ORF">IL334_007585</name>
</gene>
<feature type="compositionally biased region" description="Low complexity" evidence="1">
    <location>
        <begin position="211"/>
        <end position="250"/>
    </location>
</feature>
<dbReference type="InterPro" id="IPR036638">
    <property type="entry name" value="HLH_DNA-bd_sf"/>
</dbReference>
<dbReference type="Gene3D" id="4.10.280.10">
    <property type="entry name" value="Helix-loop-helix DNA-binding domain"/>
    <property type="match status" value="1"/>
</dbReference>
<feature type="compositionally biased region" description="Low complexity" evidence="1">
    <location>
        <begin position="261"/>
        <end position="275"/>
    </location>
</feature>
<dbReference type="EMBL" id="CP141891">
    <property type="protein sequence ID" value="WRT70587.1"/>
    <property type="molecule type" value="Genomic_DNA"/>
</dbReference>
<protein>
    <recommendedName>
        <fullName evidence="2">BHLH domain-containing protein</fullName>
    </recommendedName>
</protein>
<evidence type="ECO:0000259" key="2">
    <source>
        <dbReference type="PROSITE" id="PS50888"/>
    </source>
</evidence>
<feature type="compositionally biased region" description="Low complexity" evidence="1">
    <location>
        <begin position="386"/>
        <end position="416"/>
    </location>
</feature>
<feature type="region of interest" description="Disordered" evidence="1">
    <location>
        <begin position="1"/>
        <end position="439"/>
    </location>
</feature>
<reference evidence="3 4" key="1">
    <citation type="submission" date="2024-01" db="EMBL/GenBank/DDBJ databases">
        <title>Comparative genomics of Cryptococcus and Kwoniella reveals pathogenesis evolution and contrasting modes of karyotype evolution via chromosome fusion or intercentromeric recombination.</title>
        <authorList>
            <person name="Coelho M.A."/>
            <person name="David-Palma M."/>
            <person name="Shea T."/>
            <person name="Bowers K."/>
            <person name="McGinley-Smith S."/>
            <person name="Mohammad A.W."/>
            <person name="Gnirke A."/>
            <person name="Yurkov A.M."/>
            <person name="Nowrousian M."/>
            <person name="Sun S."/>
            <person name="Cuomo C.A."/>
            <person name="Heitman J."/>
        </authorList>
    </citation>
    <scope>NUCLEOTIDE SEQUENCE [LARGE SCALE GENOMIC DNA]</scope>
    <source>
        <strain evidence="3">CBS 11374</strain>
    </source>
</reference>
<evidence type="ECO:0000256" key="1">
    <source>
        <dbReference type="SAM" id="MobiDB-lite"/>
    </source>
</evidence>
<name>A0ABZ1DD11_9TREE</name>
<feature type="compositionally biased region" description="Low complexity" evidence="1">
    <location>
        <begin position="182"/>
        <end position="203"/>
    </location>
</feature>
<feature type="domain" description="BHLH" evidence="2">
    <location>
        <begin position="440"/>
        <end position="490"/>
    </location>
</feature>
<dbReference type="PROSITE" id="PS50888">
    <property type="entry name" value="BHLH"/>
    <property type="match status" value="1"/>
</dbReference>
<feature type="compositionally biased region" description="Basic and acidic residues" evidence="1">
    <location>
        <begin position="307"/>
        <end position="330"/>
    </location>
</feature>
<dbReference type="Pfam" id="PF00010">
    <property type="entry name" value="HLH"/>
    <property type="match status" value="1"/>
</dbReference>
<organism evidence="3 4">
    <name type="scientific">Kwoniella shivajii</name>
    <dbReference type="NCBI Taxonomy" id="564305"/>
    <lineage>
        <taxon>Eukaryota</taxon>
        <taxon>Fungi</taxon>
        <taxon>Dikarya</taxon>
        <taxon>Basidiomycota</taxon>
        <taxon>Agaricomycotina</taxon>
        <taxon>Tremellomycetes</taxon>
        <taxon>Tremellales</taxon>
        <taxon>Cryptococcaceae</taxon>
        <taxon>Kwoniella</taxon>
    </lineage>
</organism>
<feature type="compositionally biased region" description="Basic and acidic residues" evidence="1">
    <location>
        <begin position="129"/>
        <end position="142"/>
    </location>
</feature>
<dbReference type="GeneID" id="87959715"/>
<sequence>MTSPSETTTSSRPIAISPPKKSSSAVEHSRNRYRSPNPERNMPASIPINIPRMPPSNPSSSSSPSATTAAVSGQHRYGGDLPFPGRPSSGPRERGESPSSGRSPTISSSYSHNRSHPYPPRRLSSNSQPERERERERERDVTLPRIHLPPPNSLGSLKFPERDRENNYQHQLSPLEREFPLSIQSQNESSSASASSWRNPSGSDRPVINRIPSEGSIGKSGGISLPPLHSISGSPILAPPSSSLSMSIGSNNHMPPPNFDSSSSSGRASPRGYSSTNISRQNYGPYDTHRSSQRRSPGASTNAGSSKLRDHEIRQSQSRHLREPSREELFHSSSRRGSLPHSTVPLPNHSSSHRYQNQNQHQHQHHSHAYEIPSPPLRALPPSSMPPVSYVSSYGHRSAQGSGSSLARSRSHSATSGFSRHGMDIDESGASEIAPTPGQSRRLAHLMSEQKRRESINSGFQALRQALPSSLPTDSKAIILRKAVAHITHLESIVRRSGLPYSQSPPGPMTDWGPSEEARDDEDDNRVKWEEDR</sequence>
<dbReference type="SMART" id="SM00353">
    <property type="entry name" value="HLH"/>
    <property type="match status" value="1"/>
</dbReference>
<feature type="compositionally biased region" description="Low complexity" evidence="1">
    <location>
        <begin position="1"/>
        <end position="25"/>
    </location>
</feature>
<feature type="compositionally biased region" description="Low complexity" evidence="1">
    <location>
        <begin position="348"/>
        <end position="361"/>
    </location>
</feature>
<proteinExistence type="predicted"/>
<evidence type="ECO:0000313" key="4">
    <source>
        <dbReference type="Proteomes" id="UP001329825"/>
    </source>
</evidence>